<protein>
    <submittedName>
        <fullName evidence="1">Uncharacterized protein</fullName>
    </submittedName>
</protein>
<sequence>MLVFWCIEYVICDFPENNTLKLEDLSIKRNKIVSEESKERYELEPQETTTELPLLAHTADSLGWMHLTTPDGVVWLAKLTLDRSLSLLSKIGIIFPFTNYTLPRPLYKPIVFVYNKQTYNASQYTKIPLEEIQHPRINTILNLLKHLSHLTFFGQLYWIAWILPL</sequence>
<dbReference type="AlphaFoldDB" id="A0A1B6CVB3"/>
<name>A0A1B6CVB3_9HEMI</name>
<organism evidence="1">
    <name type="scientific">Clastoptera arizonana</name>
    <name type="common">Arizona spittle bug</name>
    <dbReference type="NCBI Taxonomy" id="38151"/>
    <lineage>
        <taxon>Eukaryota</taxon>
        <taxon>Metazoa</taxon>
        <taxon>Ecdysozoa</taxon>
        <taxon>Arthropoda</taxon>
        <taxon>Hexapoda</taxon>
        <taxon>Insecta</taxon>
        <taxon>Pterygota</taxon>
        <taxon>Neoptera</taxon>
        <taxon>Paraneoptera</taxon>
        <taxon>Hemiptera</taxon>
        <taxon>Auchenorrhyncha</taxon>
        <taxon>Cercopoidea</taxon>
        <taxon>Clastopteridae</taxon>
        <taxon>Clastoptera</taxon>
    </lineage>
</organism>
<gene>
    <name evidence="1" type="ORF">g.665</name>
</gene>
<accession>A0A1B6CVB3</accession>
<evidence type="ECO:0000313" key="1">
    <source>
        <dbReference type="EMBL" id="JAS17422.1"/>
    </source>
</evidence>
<proteinExistence type="predicted"/>
<reference evidence="1" key="1">
    <citation type="submission" date="2015-12" db="EMBL/GenBank/DDBJ databases">
        <title>De novo transcriptome assembly of four potential Pierce s Disease insect vectors from Arizona vineyards.</title>
        <authorList>
            <person name="Tassone E.E."/>
        </authorList>
    </citation>
    <scope>NUCLEOTIDE SEQUENCE</scope>
</reference>
<dbReference type="EMBL" id="GEDC01019876">
    <property type="protein sequence ID" value="JAS17422.1"/>
    <property type="molecule type" value="Transcribed_RNA"/>
</dbReference>